<feature type="region of interest" description="Disordered" evidence="1">
    <location>
        <begin position="1"/>
        <end position="75"/>
    </location>
</feature>
<proteinExistence type="predicted"/>
<dbReference type="Proteomes" id="UP000646776">
    <property type="component" value="Unassembled WGS sequence"/>
</dbReference>
<reference evidence="2" key="1">
    <citation type="journal article" date="2014" name="Int. J. Syst. Evol. Microbiol.">
        <title>Complete genome sequence of Corynebacterium casei LMG S-19264T (=DSM 44701T), isolated from a smear-ripened cheese.</title>
        <authorList>
            <consortium name="US DOE Joint Genome Institute (JGI-PGF)"/>
            <person name="Walter F."/>
            <person name="Albersmeier A."/>
            <person name="Kalinowski J."/>
            <person name="Ruckert C."/>
        </authorList>
    </citation>
    <scope>NUCLEOTIDE SEQUENCE</scope>
    <source>
        <strain evidence="2">JCM 4125</strain>
    </source>
</reference>
<evidence type="ECO:0000313" key="2">
    <source>
        <dbReference type="EMBL" id="GGT60712.1"/>
    </source>
</evidence>
<keyword evidence="3" id="KW-1185">Reference proteome</keyword>
<evidence type="ECO:0000256" key="1">
    <source>
        <dbReference type="SAM" id="MobiDB-lite"/>
    </source>
</evidence>
<evidence type="ECO:0000313" key="3">
    <source>
        <dbReference type="Proteomes" id="UP000646776"/>
    </source>
</evidence>
<organism evidence="2 3">
    <name type="scientific">Streptomyces phaeofaciens</name>
    <dbReference type="NCBI Taxonomy" id="68254"/>
    <lineage>
        <taxon>Bacteria</taxon>
        <taxon>Bacillati</taxon>
        <taxon>Actinomycetota</taxon>
        <taxon>Actinomycetes</taxon>
        <taxon>Kitasatosporales</taxon>
        <taxon>Streptomycetaceae</taxon>
        <taxon>Streptomyces</taxon>
    </lineage>
</organism>
<sequence length="85" mass="9115">MPGGGQDDTDGGEHRGPQQPGADSGTHATGALVSEARRARVGGSHGGLIIALARPPPYGRSARFRTPAPDREDHPMIHFWDDWYD</sequence>
<name>A0A918HI95_9ACTN</name>
<dbReference type="AlphaFoldDB" id="A0A918HI95"/>
<dbReference type="EMBL" id="BMSA01000012">
    <property type="protein sequence ID" value="GGT60712.1"/>
    <property type="molecule type" value="Genomic_DNA"/>
</dbReference>
<accession>A0A918HI95</accession>
<gene>
    <name evidence="2" type="ORF">GCM10010226_42810</name>
</gene>
<comment type="caution">
    <text evidence="2">The sequence shown here is derived from an EMBL/GenBank/DDBJ whole genome shotgun (WGS) entry which is preliminary data.</text>
</comment>
<reference evidence="2" key="2">
    <citation type="submission" date="2020-09" db="EMBL/GenBank/DDBJ databases">
        <authorList>
            <person name="Sun Q."/>
            <person name="Ohkuma M."/>
        </authorList>
    </citation>
    <scope>NUCLEOTIDE SEQUENCE</scope>
    <source>
        <strain evidence="2">JCM 4125</strain>
    </source>
</reference>
<protein>
    <submittedName>
        <fullName evidence="2">Uncharacterized protein</fullName>
    </submittedName>
</protein>